<name>A0AA35RT08_GEOBA</name>
<dbReference type="InterPro" id="IPR015422">
    <property type="entry name" value="PyrdxlP-dep_Trfase_small"/>
</dbReference>
<evidence type="ECO:0000313" key="5">
    <source>
        <dbReference type="EMBL" id="CAI8015797.1"/>
    </source>
</evidence>
<evidence type="ECO:0000313" key="6">
    <source>
        <dbReference type="Proteomes" id="UP001174909"/>
    </source>
</evidence>
<comment type="similarity">
    <text evidence="2 4">Belongs to the class-III pyridoxal-phosphate-dependent aminotransferase family.</text>
</comment>
<reference evidence="5" key="1">
    <citation type="submission" date="2023-03" db="EMBL/GenBank/DDBJ databases">
        <authorList>
            <person name="Steffen K."/>
            <person name="Cardenas P."/>
        </authorList>
    </citation>
    <scope>NUCLEOTIDE SEQUENCE</scope>
</reference>
<comment type="cofactor">
    <cofactor evidence="1">
        <name>pyridoxal 5'-phosphate</name>
        <dbReference type="ChEBI" id="CHEBI:597326"/>
    </cofactor>
</comment>
<dbReference type="Gene3D" id="3.40.640.10">
    <property type="entry name" value="Type I PLP-dependent aspartate aminotransferase-like (Major domain)"/>
    <property type="match status" value="1"/>
</dbReference>
<evidence type="ECO:0000256" key="3">
    <source>
        <dbReference type="ARBA" id="ARBA00022898"/>
    </source>
</evidence>
<evidence type="ECO:0000256" key="1">
    <source>
        <dbReference type="ARBA" id="ARBA00001933"/>
    </source>
</evidence>
<gene>
    <name evidence="5" type="ORF">GBAR_LOCUS9759</name>
</gene>
<proteinExistence type="inferred from homology"/>
<dbReference type="PANTHER" id="PTHR43713:SF3">
    <property type="entry name" value="GLUTAMATE-1-SEMIALDEHYDE 2,1-AMINOMUTASE 1, CHLOROPLASTIC-RELATED"/>
    <property type="match status" value="1"/>
</dbReference>
<dbReference type="InterPro" id="IPR015424">
    <property type="entry name" value="PyrdxlP-dep_Trfase"/>
</dbReference>
<evidence type="ECO:0000256" key="2">
    <source>
        <dbReference type="ARBA" id="ARBA00008954"/>
    </source>
</evidence>
<comment type="caution">
    <text evidence="5">The sequence shown here is derived from an EMBL/GenBank/DDBJ whole genome shotgun (WGS) entry which is preliminary data.</text>
</comment>
<keyword evidence="6" id="KW-1185">Reference proteome</keyword>
<dbReference type="InterPro" id="IPR049704">
    <property type="entry name" value="Aminotrans_3_PPA_site"/>
</dbReference>
<dbReference type="AlphaFoldDB" id="A0AA35RT08"/>
<protein>
    <submittedName>
        <fullName evidence="5">Glutamate-1-semialdehyde 2,1-aminomutase</fullName>
    </submittedName>
</protein>
<dbReference type="SUPFAM" id="SSF53383">
    <property type="entry name" value="PLP-dependent transferases"/>
    <property type="match status" value="1"/>
</dbReference>
<dbReference type="InterPro" id="IPR015421">
    <property type="entry name" value="PyrdxlP-dep_Trfase_major"/>
</dbReference>
<dbReference type="GO" id="GO:0008483">
    <property type="term" value="F:transaminase activity"/>
    <property type="evidence" value="ECO:0007669"/>
    <property type="project" value="InterPro"/>
</dbReference>
<dbReference type="Pfam" id="PF00202">
    <property type="entry name" value="Aminotran_3"/>
    <property type="match status" value="1"/>
</dbReference>
<accession>A0AA35RT08</accession>
<keyword evidence="3 4" id="KW-0663">Pyridoxal phosphate</keyword>
<dbReference type="Proteomes" id="UP001174909">
    <property type="component" value="Unassembled WGS sequence"/>
</dbReference>
<dbReference type="EMBL" id="CASHTH010001466">
    <property type="protein sequence ID" value="CAI8015797.1"/>
    <property type="molecule type" value="Genomic_DNA"/>
</dbReference>
<sequence>MATIEERYREMFSNSVEWYERGRSLFAGGITHQTRFTSPFPAYIDHADGPYKYDVDDNQIIDYVMGNGSLLMGHSKPEIIEAVREQAGRGTHVGGASTHEVRYAEAVKRLVPSLERVRFTASGTESTYLALRLARAYTGKTKIVKFHEHFHGWHDYVTPESGQALGGVPQEILGTVIVAPADIAAVDAILSQDNDIAAVIVECNGAHYGTFPLQNPQFLQDLQDLTKRHGVIFIMDEVITGFRLSPGGAQVRWGLEPDLTTMAKIIAGGQPGSAVGGRADIMELMAFREDPEWDNMGRVAQGGTYNAQPVTAAAGIAALDAIANEGINARADAMSQRLKEGLNEAFIQNEVTGHAHGISSIIHVNLGADCSCDRDICNMPYQQIYDTMPAAKTRALRRAMLVNGVDMMGGRAFIVSSAHDEAVIDRTTAAFSQSLKDLRDEGEL</sequence>
<dbReference type="CDD" id="cd00610">
    <property type="entry name" value="OAT_like"/>
    <property type="match status" value="1"/>
</dbReference>
<evidence type="ECO:0000256" key="4">
    <source>
        <dbReference type="RuleBase" id="RU003560"/>
    </source>
</evidence>
<dbReference type="PANTHER" id="PTHR43713">
    <property type="entry name" value="GLUTAMATE-1-SEMIALDEHYDE 2,1-AMINOMUTASE"/>
    <property type="match status" value="1"/>
</dbReference>
<dbReference type="Gene3D" id="3.90.1150.10">
    <property type="entry name" value="Aspartate Aminotransferase, domain 1"/>
    <property type="match status" value="1"/>
</dbReference>
<organism evidence="5 6">
    <name type="scientific">Geodia barretti</name>
    <name type="common">Barrett's horny sponge</name>
    <dbReference type="NCBI Taxonomy" id="519541"/>
    <lineage>
        <taxon>Eukaryota</taxon>
        <taxon>Metazoa</taxon>
        <taxon>Porifera</taxon>
        <taxon>Demospongiae</taxon>
        <taxon>Heteroscleromorpha</taxon>
        <taxon>Tetractinellida</taxon>
        <taxon>Astrophorina</taxon>
        <taxon>Geodiidae</taxon>
        <taxon>Geodia</taxon>
    </lineage>
</organism>
<dbReference type="PROSITE" id="PS00600">
    <property type="entry name" value="AA_TRANSFER_CLASS_3"/>
    <property type="match status" value="1"/>
</dbReference>
<dbReference type="InterPro" id="IPR005814">
    <property type="entry name" value="Aminotrans_3"/>
</dbReference>
<dbReference type="GO" id="GO:0030170">
    <property type="term" value="F:pyridoxal phosphate binding"/>
    <property type="evidence" value="ECO:0007669"/>
    <property type="project" value="InterPro"/>
</dbReference>